<dbReference type="AlphaFoldDB" id="A0A644ZA64"/>
<dbReference type="SUPFAM" id="SSF53613">
    <property type="entry name" value="Ribokinase-like"/>
    <property type="match status" value="1"/>
</dbReference>
<evidence type="ECO:0000256" key="2">
    <source>
        <dbReference type="ARBA" id="ARBA00022679"/>
    </source>
</evidence>
<dbReference type="Pfam" id="PF00294">
    <property type="entry name" value="PfkB"/>
    <property type="match status" value="1"/>
</dbReference>
<accession>A0A644ZA64</accession>
<evidence type="ECO:0000256" key="3">
    <source>
        <dbReference type="ARBA" id="ARBA00022777"/>
    </source>
</evidence>
<comment type="similarity">
    <text evidence="1">Belongs to the carbohydrate kinase PfkB family.</text>
</comment>
<keyword evidence="3 5" id="KW-0418">Kinase</keyword>
<dbReference type="PROSITE" id="PS00584">
    <property type="entry name" value="PFKB_KINASES_2"/>
    <property type="match status" value="1"/>
</dbReference>
<reference evidence="5" key="1">
    <citation type="submission" date="2019-08" db="EMBL/GenBank/DDBJ databases">
        <authorList>
            <person name="Kucharzyk K."/>
            <person name="Murdoch R.W."/>
            <person name="Higgins S."/>
            <person name="Loffler F."/>
        </authorList>
    </citation>
    <scope>NUCLEOTIDE SEQUENCE</scope>
</reference>
<dbReference type="EC" id="2.7.1.92" evidence="5"/>
<dbReference type="GO" id="GO:0047590">
    <property type="term" value="F:5-dehydro-2-deoxygluconokinase activity"/>
    <property type="evidence" value="ECO:0007669"/>
    <property type="project" value="UniProtKB-EC"/>
</dbReference>
<dbReference type="InterPro" id="IPR029056">
    <property type="entry name" value="Ribokinase-like"/>
</dbReference>
<protein>
    <submittedName>
        <fullName evidence="5">5-dehydro-2-deoxygluconokinase</fullName>
        <ecNumber evidence="5">2.7.1.92</ecNumber>
    </submittedName>
</protein>
<evidence type="ECO:0000256" key="1">
    <source>
        <dbReference type="ARBA" id="ARBA00010688"/>
    </source>
</evidence>
<proteinExistence type="inferred from homology"/>
<dbReference type="PANTHER" id="PTHR43085">
    <property type="entry name" value="HEXOKINASE FAMILY MEMBER"/>
    <property type="match status" value="1"/>
</dbReference>
<keyword evidence="2 5" id="KW-0808">Transferase</keyword>
<organism evidence="5">
    <name type="scientific">bioreactor metagenome</name>
    <dbReference type="NCBI Taxonomy" id="1076179"/>
    <lineage>
        <taxon>unclassified sequences</taxon>
        <taxon>metagenomes</taxon>
        <taxon>ecological metagenomes</taxon>
    </lineage>
</organism>
<dbReference type="InterPro" id="IPR011611">
    <property type="entry name" value="PfkB_dom"/>
</dbReference>
<dbReference type="InterPro" id="IPR002173">
    <property type="entry name" value="Carboh/pur_kinase_PfkB_CS"/>
</dbReference>
<gene>
    <name evidence="5" type="primary">iolC_11</name>
    <name evidence="5" type="ORF">SDC9_84207</name>
</gene>
<evidence type="ECO:0000259" key="4">
    <source>
        <dbReference type="Pfam" id="PF00294"/>
    </source>
</evidence>
<evidence type="ECO:0000313" key="5">
    <source>
        <dbReference type="EMBL" id="MPM37589.1"/>
    </source>
</evidence>
<sequence length="98" mass="10690">MFKKQPFTDEEVCRWFLKEFNLKFLILTAGANYSIIYTPEGLSYIKTPVVNVVDTVGAGDSFTGAFISSILDGKSASDAHQTAVDRAAYVCSQAGAWV</sequence>
<dbReference type="InterPro" id="IPR050306">
    <property type="entry name" value="PfkB_Carbo_kinase"/>
</dbReference>
<name>A0A644ZA64_9ZZZZ</name>
<dbReference type="EMBL" id="VSSQ01008001">
    <property type="protein sequence ID" value="MPM37589.1"/>
    <property type="molecule type" value="Genomic_DNA"/>
</dbReference>
<dbReference type="PANTHER" id="PTHR43085:SF57">
    <property type="entry name" value="CARBOHYDRATE KINASE PFKB DOMAIN-CONTAINING PROTEIN"/>
    <property type="match status" value="1"/>
</dbReference>
<comment type="caution">
    <text evidence="5">The sequence shown here is derived from an EMBL/GenBank/DDBJ whole genome shotgun (WGS) entry which is preliminary data.</text>
</comment>
<dbReference type="Gene3D" id="3.40.1190.20">
    <property type="match status" value="1"/>
</dbReference>
<feature type="domain" description="Carbohydrate kinase PfkB" evidence="4">
    <location>
        <begin position="8"/>
        <end position="96"/>
    </location>
</feature>